<keyword evidence="3" id="KW-1185">Reference proteome</keyword>
<gene>
    <name evidence="2" type="ORF">G1H11_16050</name>
</gene>
<name>A0A6N9YP32_9ACTN</name>
<accession>A0A6N9YP32</accession>
<keyword evidence="1" id="KW-0175">Coiled coil</keyword>
<evidence type="ECO:0000256" key="1">
    <source>
        <dbReference type="SAM" id="Coils"/>
    </source>
</evidence>
<comment type="caution">
    <text evidence="2">The sequence shown here is derived from an EMBL/GenBank/DDBJ whole genome shotgun (WGS) entry which is preliminary data.</text>
</comment>
<reference evidence="2 3" key="1">
    <citation type="submission" date="2020-02" db="EMBL/GenBank/DDBJ databases">
        <authorList>
            <person name="Li X.-J."/>
            <person name="Feng X.-M."/>
        </authorList>
    </citation>
    <scope>NUCLEOTIDE SEQUENCE [LARGE SCALE GENOMIC DNA]</scope>
    <source>
        <strain evidence="2 3">CGMCC 4.7225</strain>
    </source>
</reference>
<sequence length="126" mass="13925">MPQAFTSTATRKGTVWIVECDQHPEVRSQVRLLSWARDEQRREIAARLGVPVATVTVDVRPVLPDDVMEQIARAEELRAQASSANRAAAAERRATARALAAENLSLRDIGTILGVTHQRAHQLLHT</sequence>
<evidence type="ECO:0000313" key="3">
    <source>
        <dbReference type="Proteomes" id="UP000469185"/>
    </source>
</evidence>
<proteinExistence type="predicted"/>
<dbReference type="RefSeq" id="WP_163819598.1">
    <property type="nucleotide sequence ID" value="NZ_JAAGOB010000008.1"/>
</dbReference>
<dbReference type="AlphaFoldDB" id="A0A6N9YP32"/>
<dbReference type="Proteomes" id="UP000469185">
    <property type="component" value="Unassembled WGS sequence"/>
</dbReference>
<protein>
    <submittedName>
        <fullName evidence="2">Uncharacterized protein</fullName>
    </submittedName>
</protein>
<dbReference type="EMBL" id="JAAGOB010000008">
    <property type="protein sequence ID" value="NED96821.1"/>
    <property type="molecule type" value="Genomic_DNA"/>
</dbReference>
<organism evidence="2 3">
    <name type="scientific">Phytoactinopolyspora alkaliphila</name>
    <dbReference type="NCBI Taxonomy" id="1783498"/>
    <lineage>
        <taxon>Bacteria</taxon>
        <taxon>Bacillati</taxon>
        <taxon>Actinomycetota</taxon>
        <taxon>Actinomycetes</taxon>
        <taxon>Jiangellales</taxon>
        <taxon>Jiangellaceae</taxon>
        <taxon>Phytoactinopolyspora</taxon>
    </lineage>
</organism>
<feature type="coiled-coil region" evidence="1">
    <location>
        <begin position="67"/>
        <end position="94"/>
    </location>
</feature>
<evidence type="ECO:0000313" key="2">
    <source>
        <dbReference type="EMBL" id="NED96821.1"/>
    </source>
</evidence>